<protein>
    <submittedName>
        <fullName evidence="1">Uncharacterized protein</fullName>
    </submittedName>
</protein>
<evidence type="ECO:0000313" key="1">
    <source>
        <dbReference type="EMBL" id="MDQ0271356.1"/>
    </source>
</evidence>
<reference evidence="1 2" key="1">
    <citation type="submission" date="2023-07" db="EMBL/GenBank/DDBJ databases">
        <title>Genomic Encyclopedia of Type Strains, Phase IV (KMG-IV): sequencing the most valuable type-strain genomes for metagenomic binning, comparative biology and taxonomic classification.</title>
        <authorList>
            <person name="Goeker M."/>
        </authorList>
    </citation>
    <scope>NUCLEOTIDE SEQUENCE [LARGE SCALE GENOMIC DNA]</scope>
    <source>
        <strain evidence="1 2">DSM 23494</strain>
    </source>
</reference>
<keyword evidence="2" id="KW-1185">Reference proteome</keyword>
<dbReference type="Proteomes" id="UP001238088">
    <property type="component" value="Unassembled WGS sequence"/>
</dbReference>
<accession>A0ABU0AKU8</accession>
<name>A0ABU0AKU8_9BACI</name>
<comment type="caution">
    <text evidence="1">The sequence shown here is derived from an EMBL/GenBank/DDBJ whole genome shotgun (WGS) entry which is preliminary data.</text>
</comment>
<organism evidence="1 2">
    <name type="scientific">Cytobacillus purgationiresistens</name>
    <dbReference type="NCBI Taxonomy" id="863449"/>
    <lineage>
        <taxon>Bacteria</taxon>
        <taxon>Bacillati</taxon>
        <taxon>Bacillota</taxon>
        <taxon>Bacilli</taxon>
        <taxon>Bacillales</taxon>
        <taxon>Bacillaceae</taxon>
        <taxon>Cytobacillus</taxon>
    </lineage>
</organism>
<dbReference type="EMBL" id="JAUSUB010000014">
    <property type="protein sequence ID" value="MDQ0271356.1"/>
    <property type="molecule type" value="Genomic_DNA"/>
</dbReference>
<proteinExistence type="predicted"/>
<evidence type="ECO:0000313" key="2">
    <source>
        <dbReference type="Proteomes" id="UP001238088"/>
    </source>
</evidence>
<sequence>MIKPIANLVEVGSNELLVESKEDGFRFLDRMVW</sequence>
<gene>
    <name evidence="1" type="ORF">J2S17_003244</name>
</gene>